<evidence type="ECO:0000256" key="2">
    <source>
        <dbReference type="ARBA" id="ARBA00023015"/>
    </source>
</evidence>
<dbReference type="GO" id="GO:0003700">
    <property type="term" value="F:DNA-binding transcription factor activity"/>
    <property type="evidence" value="ECO:0007669"/>
    <property type="project" value="InterPro"/>
</dbReference>
<evidence type="ECO:0000256" key="1">
    <source>
        <dbReference type="ARBA" id="ARBA00022491"/>
    </source>
</evidence>
<feature type="compositionally biased region" description="Basic and acidic residues" evidence="4">
    <location>
        <begin position="41"/>
        <end position="53"/>
    </location>
</feature>
<evidence type="ECO:0000313" key="5">
    <source>
        <dbReference type="EMBL" id="KAF8409002.1"/>
    </source>
</evidence>
<keyword evidence="2" id="KW-0805">Transcription regulation</keyword>
<keyword evidence="3" id="KW-0804">Transcription</keyword>
<proteinExistence type="predicted"/>
<protein>
    <recommendedName>
        <fullName evidence="7">SPOROCYTELESS-like EAR-containing protein 2</fullName>
    </recommendedName>
</protein>
<keyword evidence="1" id="KW-0678">Repressor</keyword>
<evidence type="ECO:0000256" key="3">
    <source>
        <dbReference type="ARBA" id="ARBA00023163"/>
    </source>
</evidence>
<evidence type="ECO:0000313" key="6">
    <source>
        <dbReference type="Proteomes" id="UP000655225"/>
    </source>
</evidence>
<feature type="compositionally biased region" description="Basic residues" evidence="4">
    <location>
        <begin position="21"/>
        <end position="31"/>
    </location>
</feature>
<evidence type="ECO:0008006" key="7">
    <source>
        <dbReference type="Google" id="ProtNLM"/>
    </source>
</evidence>
<name>A0A834ZMH7_TETSI</name>
<dbReference type="InterPro" id="IPR040356">
    <property type="entry name" value="SPEAR"/>
</dbReference>
<feature type="region of interest" description="Disordered" evidence="4">
    <location>
        <begin position="1"/>
        <end position="94"/>
    </location>
</feature>
<comment type="caution">
    <text evidence="5">The sequence shown here is derived from an EMBL/GenBank/DDBJ whole genome shotgun (WGS) entry which is preliminary data.</text>
</comment>
<accession>A0A834ZMH7</accession>
<reference evidence="5 6" key="1">
    <citation type="submission" date="2020-04" db="EMBL/GenBank/DDBJ databases">
        <title>Plant Genome Project.</title>
        <authorList>
            <person name="Zhang R.-G."/>
        </authorList>
    </citation>
    <scope>NUCLEOTIDE SEQUENCE [LARGE SCALE GENOMIC DNA]</scope>
    <source>
        <strain evidence="5">YNK0</strain>
        <tissue evidence="5">Leaf</tissue>
    </source>
</reference>
<dbReference type="AlphaFoldDB" id="A0A834ZMH7"/>
<dbReference type="OrthoDB" id="1926221at2759"/>
<feature type="compositionally biased region" description="Polar residues" evidence="4">
    <location>
        <begin position="81"/>
        <end position="94"/>
    </location>
</feature>
<organism evidence="5 6">
    <name type="scientific">Tetracentron sinense</name>
    <name type="common">Spur-leaf</name>
    <dbReference type="NCBI Taxonomy" id="13715"/>
    <lineage>
        <taxon>Eukaryota</taxon>
        <taxon>Viridiplantae</taxon>
        <taxon>Streptophyta</taxon>
        <taxon>Embryophyta</taxon>
        <taxon>Tracheophyta</taxon>
        <taxon>Spermatophyta</taxon>
        <taxon>Magnoliopsida</taxon>
        <taxon>Trochodendrales</taxon>
        <taxon>Trochodendraceae</taxon>
        <taxon>Tetracentron</taxon>
    </lineage>
</organism>
<dbReference type="EMBL" id="JABCRI010000003">
    <property type="protein sequence ID" value="KAF8409002.1"/>
    <property type="molecule type" value="Genomic_DNA"/>
</dbReference>
<sequence length="415" mass="44932">MVLEEEHQKCSNSSSGVGGRLSKKLKQKKIPQRGLGVAQLEKIRLEEQQKKDPAQFPVPCTHHYHQSSSSSTPFPPPCTTNQSSSNSLFRPTPSVSNFDLFNPQTPTNPLGSIGGGGGGDASVMGMSGMNLPGHSYIPTMWNPLDFNRDGDGTKMDPGLVYRPHLPIYSNPISTLPAVMQRNQYQYQPPSMVNVCSSTSSSSGLNFQMEPPSNQNNSNYIPLRPDEEKMVGIKRPYPFSLDSSPGPSIHFKLAPSVPSVGGWDESSPYGSGGRFNLEAERAIFREGSSCPIWSRGMSELNPEKGAKENGALDLTLGPVSTFSPSTSKSKLHSAFPASHYHYGDLQQLLPFQKGSIEIPLLQPVPVPVRSAPQQPFYNFLPSKLQIGQQTTSSNDGTGEAVDTIDLDLKLGCGIGK</sequence>
<dbReference type="Proteomes" id="UP000655225">
    <property type="component" value="Unassembled WGS sequence"/>
</dbReference>
<dbReference type="PANTHER" id="PTHR33388">
    <property type="entry name" value="OS01G0212500 PROTEIN"/>
    <property type="match status" value="1"/>
</dbReference>
<dbReference type="PANTHER" id="PTHR33388:SF1">
    <property type="entry name" value="PROTEIN SPEAR2"/>
    <property type="match status" value="1"/>
</dbReference>
<dbReference type="OMA" id="TPNFREG"/>
<evidence type="ECO:0000256" key="4">
    <source>
        <dbReference type="SAM" id="MobiDB-lite"/>
    </source>
</evidence>
<gene>
    <name evidence="5" type="ORF">HHK36_005073</name>
</gene>
<keyword evidence="6" id="KW-1185">Reference proteome</keyword>